<name>A0A0F3KHJ9_9GAMM</name>
<evidence type="ECO:0000256" key="1">
    <source>
        <dbReference type="SAM" id="MobiDB-lite"/>
    </source>
</evidence>
<dbReference type="OrthoDB" id="5959629at2"/>
<reference evidence="2 3" key="1">
    <citation type="submission" date="2015-03" db="EMBL/GenBank/DDBJ databases">
        <title>Draft genome sequence of Luteibacter yeojuensis strain SU11.</title>
        <authorList>
            <person name="Sulaiman J."/>
            <person name="Priya K."/>
            <person name="Chan K.-G."/>
        </authorList>
    </citation>
    <scope>NUCLEOTIDE SEQUENCE [LARGE SCALE GENOMIC DNA]</scope>
    <source>
        <strain evidence="2 3">SU11</strain>
    </source>
</reference>
<proteinExistence type="predicted"/>
<dbReference type="PATRIC" id="fig|345309.4.peg.2539"/>
<dbReference type="Proteomes" id="UP000033651">
    <property type="component" value="Unassembled WGS sequence"/>
</dbReference>
<evidence type="ECO:0000313" key="3">
    <source>
        <dbReference type="Proteomes" id="UP000033651"/>
    </source>
</evidence>
<sequence length="136" mass="14683">MEVSTLSAVPKSIAMMFAKPSASSPGAPARTDQSMGSGLSKKIDFSHVTPRQLEAYINERIFSNTIEPDDVTGIMNQLGATQMDDAPDVPFNLRAQLNGCRQYSEQTGSPLAAWYAHLGKQLDIMQAQSVHLSVVA</sequence>
<protein>
    <submittedName>
        <fullName evidence="2">Uncharacterized protein</fullName>
    </submittedName>
</protein>
<gene>
    <name evidence="2" type="ORF">VI08_14670</name>
</gene>
<feature type="region of interest" description="Disordered" evidence="1">
    <location>
        <begin position="20"/>
        <end position="41"/>
    </location>
</feature>
<organism evidence="2 3">
    <name type="scientific">Luteibacter yeojuensis</name>
    <dbReference type="NCBI Taxonomy" id="345309"/>
    <lineage>
        <taxon>Bacteria</taxon>
        <taxon>Pseudomonadati</taxon>
        <taxon>Pseudomonadota</taxon>
        <taxon>Gammaproteobacteria</taxon>
        <taxon>Lysobacterales</taxon>
        <taxon>Rhodanobacteraceae</taxon>
        <taxon>Luteibacter</taxon>
    </lineage>
</organism>
<feature type="compositionally biased region" description="Low complexity" evidence="1">
    <location>
        <begin position="20"/>
        <end position="29"/>
    </location>
</feature>
<evidence type="ECO:0000313" key="2">
    <source>
        <dbReference type="EMBL" id="KJV30730.1"/>
    </source>
</evidence>
<keyword evidence="3" id="KW-1185">Reference proteome</keyword>
<dbReference type="EMBL" id="JZRB01000031">
    <property type="protein sequence ID" value="KJV30730.1"/>
    <property type="molecule type" value="Genomic_DNA"/>
</dbReference>
<accession>A0A0F3KHJ9</accession>
<dbReference type="RefSeq" id="WP_045830360.1">
    <property type="nucleotide sequence ID" value="NZ_JZRB01000031.1"/>
</dbReference>
<dbReference type="AlphaFoldDB" id="A0A0F3KHJ9"/>
<comment type="caution">
    <text evidence="2">The sequence shown here is derived from an EMBL/GenBank/DDBJ whole genome shotgun (WGS) entry which is preliminary data.</text>
</comment>